<accession>A0A0R2PS00</accession>
<feature type="domain" description="RNA polymerase beta subunit protrusion" evidence="6">
    <location>
        <begin position="27"/>
        <end position="154"/>
    </location>
</feature>
<dbReference type="SUPFAM" id="SSF64484">
    <property type="entry name" value="beta and beta-prime subunits of DNA dependent RNA-polymerase"/>
    <property type="match status" value="1"/>
</dbReference>
<keyword evidence="4" id="KW-0548">Nucleotidyltransferase</keyword>
<organism evidence="7 8">
    <name type="scientific">SAR86 cluster bacterium BACL1 MAG-120920-bin57</name>
    <dbReference type="NCBI Taxonomy" id="1655571"/>
    <lineage>
        <taxon>Bacteria</taxon>
        <taxon>Pseudomonadati</taxon>
        <taxon>Pseudomonadota</taxon>
        <taxon>Gammaproteobacteria</taxon>
        <taxon>SAR86 cluster</taxon>
    </lineage>
</organism>
<evidence type="ECO:0000256" key="5">
    <source>
        <dbReference type="ARBA" id="ARBA00023163"/>
    </source>
</evidence>
<dbReference type="Gene3D" id="3.90.1100.10">
    <property type="match status" value="1"/>
</dbReference>
<evidence type="ECO:0000256" key="1">
    <source>
        <dbReference type="ARBA" id="ARBA00012418"/>
    </source>
</evidence>
<feature type="non-terminal residue" evidence="7">
    <location>
        <position position="170"/>
    </location>
</feature>
<dbReference type="EC" id="2.7.7.6" evidence="1"/>
<dbReference type="Proteomes" id="UP000050874">
    <property type="component" value="Unassembled WGS sequence"/>
</dbReference>
<gene>
    <name evidence="7" type="ORF">ABR63_07555</name>
</gene>
<proteinExistence type="predicted"/>
<dbReference type="Pfam" id="PF04563">
    <property type="entry name" value="RNA_pol_Rpb2_1"/>
    <property type="match status" value="1"/>
</dbReference>
<dbReference type="GO" id="GO:0003899">
    <property type="term" value="F:DNA-directed RNA polymerase activity"/>
    <property type="evidence" value="ECO:0007669"/>
    <property type="project" value="UniProtKB-EC"/>
</dbReference>
<keyword evidence="5" id="KW-0804">Transcription</keyword>
<reference evidence="8" key="1">
    <citation type="submission" date="2015-10" db="EMBL/GenBank/DDBJ databases">
        <title>Metagenome-Assembled Genomes uncover a global brackish microbiome.</title>
        <authorList>
            <person name="Hugerth L.W."/>
            <person name="Larsson J."/>
            <person name="Alneberg J."/>
            <person name="Lindh M.V."/>
            <person name="Legrand C."/>
            <person name="Pinhassi J."/>
            <person name="Andersson A."/>
        </authorList>
    </citation>
    <scope>NUCLEOTIDE SEQUENCE [LARGE SCALE GENOMIC DNA]</scope>
</reference>
<sequence length="170" mass="19421">MSYSYTEKRRIRKNFGRLPKVMELPKLIKTQLDSYAQFLQQHVEVGARENKGLEEVFQTLFPITSVSGNAALEYVSYQLGKPGFTVQECLIQGLSYSVPLRITVRLVIYDRETNFQNVKDVKEGEVFMGEVPLMTENGSFVINGTERVVVNQLHRSPGVFYDHDKGKTHS</sequence>
<evidence type="ECO:0000313" key="7">
    <source>
        <dbReference type="EMBL" id="KRO40766.1"/>
    </source>
</evidence>
<evidence type="ECO:0000256" key="3">
    <source>
        <dbReference type="ARBA" id="ARBA00022679"/>
    </source>
</evidence>
<evidence type="ECO:0000256" key="2">
    <source>
        <dbReference type="ARBA" id="ARBA00022478"/>
    </source>
</evidence>
<dbReference type="GO" id="GO:0006351">
    <property type="term" value="P:DNA-templated transcription"/>
    <property type="evidence" value="ECO:0007669"/>
    <property type="project" value="InterPro"/>
</dbReference>
<name>A0A0R2PS00_9GAMM</name>
<protein>
    <recommendedName>
        <fullName evidence="1">DNA-directed RNA polymerase</fullName>
        <ecNumber evidence="1">2.7.7.6</ecNumber>
    </recommendedName>
</protein>
<dbReference type="EMBL" id="LIAV01000065">
    <property type="protein sequence ID" value="KRO40766.1"/>
    <property type="molecule type" value="Genomic_DNA"/>
</dbReference>
<evidence type="ECO:0000256" key="4">
    <source>
        <dbReference type="ARBA" id="ARBA00022695"/>
    </source>
</evidence>
<dbReference type="GO" id="GO:0000428">
    <property type="term" value="C:DNA-directed RNA polymerase complex"/>
    <property type="evidence" value="ECO:0007669"/>
    <property type="project" value="UniProtKB-KW"/>
</dbReference>
<dbReference type="InterPro" id="IPR007644">
    <property type="entry name" value="RNA_pol_bsu_protrusion"/>
</dbReference>
<keyword evidence="3" id="KW-0808">Transferase</keyword>
<comment type="caution">
    <text evidence="7">The sequence shown here is derived from an EMBL/GenBank/DDBJ whole genome shotgun (WGS) entry which is preliminary data.</text>
</comment>
<dbReference type="GO" id="GO:0003677">
    <property type="term" value="F:DNA binding"/>
    <property type="evidence" value="ECO:0007669"/>
    <property type="project" value="InterPro"/>
</dbReference>
<evidence type="ECO:0000313" key="8">
    <source>
        <dbReference type="Proteomes" id="UP000050874"/>
    </source>
</evidence>
<keyword evidence="2" id="KW-0240">DNA-directed RNA polymerase</keyword>
<dbReference type="AlphaFoldDB" id="A0A0R2PS00"/>
<evidence type="ECO:0000259" key="6">
    <source>
        <dbReference type="Pfam" id="PF04563"/>
    </source>
</evidence>